<name>A0A1R3JKB2_9ROSI</name>
<sequence length="54" mass="6093">MTPSTQFLLPNLASTFDESKASGFQESVGREMEAELVSWHKGIQQVIYQFHTSC</sequence>
<comment type="caution">
    <text evidence="1">The sequence shown here is derived from an EMBL/GenBank/DDBJ whole genome shotgun (WGS) entry which is preliminary data.</text>
</comment>
<evidence type="ECO:0000313" key="2">
    <source>
        <dbReference type="Proteomes" id="UP000187203"/>
    </source>
</evidence>
<gene>
    <name evidence="1" type="ORF">COLO4_16032</name>
</gene>
<protein>
    <submittedName>
        <fullName evidence="1">Uncharacterized protein</fullName>
    </submittedName>
</protein>
<evidence type="ECO:0000313" key="1">
    <source>
        <dbReference type="EMBL" id="OMO95215.1"/>
    </source>
</evidence>
<accession>A0A1R3JKB2</accession>
<dbReference type="AlphaFoldDB" id="A0A1R3JKB2"/>
<organism evidence="1 2">
    <name type="scientific">Corchorus olitorius</name>
    <dbReference type="NCBI Taxonomy" id="93759"/>
    <lineage>
        <taxon>Eukaryota</taxon>
        <taxon>Viridiplantae</taxon>
        <taxon>Streptophyta</taxon>
        <taxon>Embryophyta</taxon>
        <taxon>Tracheophyta</taxon>
        <taxon>Spermatophyta</taxon>
        <taxon>Magnoliopsida</taxon>
        <taxon>eudicotyledons</taxon>
        <taxon>Gunneridae</taxon>
        <taxon>Pentapetalae</taxon>
        <taxon>rosids</taxon>
        <taxon>malvids</taxon>
        <taxon>Malvales</taxon>
        <taxon>Malvaceae</taxon>
        <taxon>Grewioideae</taxon>
        <taxon>Apeibeae</taxon>
        <taxon>Corchorus</taxon>
    </lineage>
</organism>
<proteinExistence type="predicted"/>
<keyword evidence="2" id="KW-1185">Reference proteome</keyword>
<dbReference type="EMBL" id="AWUE01015867">
    <property type="protein sequence ID" value="OMO95215.1"/>
    <property type="molecule type" value="Genomic_DNA"/>
</dbReference>
<reference evidence="2" key="1">
    <citation type="submission" date="2013-09" db="EMBL/GenBank/DDBJ databases">
        <title>Corchorus olitorius genome sequencing.</title>
        <authorList>
            <person name="Alam M."/>
            <person name="Haque M.S."/>
            <person name="Islam M.S."/>
            <person name="Emdad E.M."/>
            <person name="Islam M.M."/>
            <person name="Ahmed B."/>
            <person name="Halim A."/>
            <person name="Hossen Q.M.M."/>
            <person name="Hossain M.Z."/>
            <person name="Ahmed R."/>
            <person name="Khan M.M."/>
            <person name="Islam R."/>
            <person name="Rashid M.M."/>
            <person name="Khan S.A."/>
            <person name="Rahman M.S."/>
            <person name="Alam M."/>
            <person name="Yahiya A.S."/>
            <person name="Khan M.S."/>
            <person name="Azam M.S."/>
            <person name="Haque T."/>
            <person name="Lashkar M.Z.H."/>
            <person name="Akhand A.I."/>
            <person name="Morshed G."/>
            <person name="Roy S."/>
            <person name="Uddin K.S."/>
            <person name="Rabeya T."/>
            <person name="Hossain A.S."/>
            <person name="Chowdhury A."/>
            <person name="Snigdha A.R."/>
            <person name="Mortoza M.S."/>
            <person name="Matin S.A."/>
            <person name="Hoque S.M.E."/>
            <person name="Islam M.K."/>
            <person name="Roy D.K."/>
            <person name="Haider R."/>
            <person name="Moosa M.M."/>
            <person name="Elias S.M."/>
            <person name="Hasan A.M."/>
            <person name="Jahan S."/>
            <person name="Shafiuddin M."/>
            <person name="Mahmood N."/>
            <person name="Shommy N.S."/>
        </authorList>
    </citation>
    <scope>NUCLEOTIDE SEQUENCE [LARGE SCALE GENOMIC DNA]</scope>
    <source>
        <strain evidence="2">cv. O-4</strain>
    </source>
</reference>
<dbReference type="Proteomes" id="UP000187203">
    <property type="component" value="Unassembled WGS sequence"/>
</dbReference>